<dbReference type="OrthoDB" id="192213at2157"/>
<name>A0A7D6GTJ6_9EURY</name>
<dbReference type="KEGG" id="nay:HYG81_13620"/>
<proteinExistence type="predicted"/>
<keyword evidence="3" id="KW-1185">Reference proteome</keyword>
<feature type="compositionally biased region" description="Basic and acidic residues" evidence="1">
    <location>
        <begin position="12"/>
        <end position="22"/>
    </location>
</feature>
<evidence type="ECO:0000256" key="1">
    <source>
        <dbReference type="SAM" id="MobiDB-lite"/>
    </source>
</evidence>
<dbReference type="EMBL" id="CP059154">
    <property type="protein sequence ID" value="QLK25124.1"/>
    <property type="molecule type" value="Genomic_DNA"/>
</dbReference>
<dbReference type="AlphaFoldDB" id="A0A7D6GTJ6"/>
<dbReference type="GeneID" id="56144263"/>
<accession>A0A7D6GTJ6</accession>
<sequence length="114" mass="12462">MSSRASVLESPKVSDDADRDDRDLEAELASPVAGRFGIPVDAICVGCGQTHVKRASLQEMDQLPQADLAALEVTDCTSFKHVCYPCQGATWWNPVAVLTGLLESEQERERERGE</sequence>
<protein>
    <submittedName>
        <fullName evidence="2">Uncharacterized protein</fullName>
    </submittedName>
</protein>
<dbReference type="Proteomes" id="UP000510869">
    <property type="component" value="Chromosome"/>
</dbReference>
<dbReference type="RefSeq" id="WP_180840314.1">
    <property type="nucleotide sequence ID" value="NZ_CP059154.1"/>
</dbReference>
<gene>
    <name evidence="2" type="ORF">HYG81_13620</name>
</gene>
<reference evidence="2 3" key="1">
    <citation type="submission" date="2020-07" db="EMBL/GenBank/DDBJ databases">
        <title>Natrinema (YPL30) sp. nov. and Haloterrigena xxxxxx (YPL8) sp. nov., isolated from a salt mine.</title>
        <authorList>
            <person name="Cui H."/>
        </authorList>
    </citation>
    <scope>NUCLEOTIDE SEQUENCE [LARGE SCALE GENOMIC DNA]</scope>
    <source>
        <strain evidence="2 3">YPL13</strain>
    </source>
</reference>
<evidence type="ECO:0000313" key="3">
    <source>
        <dbReference type="Proteomes" id="UP000510869"/>
    </source>
</evidence>
<organism evidence="2 3">
    <name type="scientific">Natrinema zhouii</name>
    <dbReference type="NCBI Taxonomy" id="1710539"/>
    <lineage>
        <taxon>Archaea</taxon>
        <taxon>Methanobacteriati</taxon>
        <taxon>Methanobacteriota</taxon>
        <taxon>Stenosarchaea group</taxon>
        <taxon>Halobacteria</taxon>
        <taxon>Halobacteriales</taxon>
        <taxon>Natrialbaceae</taxon>
        <taxon>Natrinema</taxon>
    </lineage>
</organism>
<evidence type="ECO:0000313" key="2">
    <source>
        <dbReference type="EMBL" id="QLK25124.1"/>
    </source>
</evidence>
<feature type="region of interest" description="Disordered" evidence="1">
    <location>
        <begin position="1"/>
        <end position="24"/>
    </location>
</feature>